<dbReference type="InterPro" id="IPR023187">
    <property type="entry name" value="Tscrpt_reg_MarR-type_CS"/>
</dbReference>
<name>C3X2H5_9BURK</name>
<evidence type="ECO:0000256" key="2">
    <source>
        <dbReference type="ARBA" id="ARBA00023125"/>
    </source>
</evidence>
<protein>
    <recommendedName>
        <fullName evidence="4">HTH marR-type domain-containing protein</fullName>
    </recommendedName>
</protein>
<dbReference type="GO" id="GO:0006950">
    <property type="term" value="P:response to stress"/>
    <property type="evidence" value="ECO:0007669"/>
    <property type="project" value="TreeGrafter"/>
</dbReference>
<dbReference type="InterPro" id="IPR000835">
    <property type="entry name" value="HTH_MarR-typ"/>
</dbReference>
<sequence>MYGNDRSLMELMITMTQVSRAYKGVCDKLASRFGLTQAIAWPIVAISRLGDGVRPGVIADAVGIEPSSVVRLIDQLVASGLIERREDANDRRARLLFLTAEGRRKVAEIEAALVPLRRQLLQGLSEQELDVCMHVFKTLGESIERHRATARQHDQVA</sequence>
<dbReference type="InterPro" id="IPR036388">
    <property type="entry name" value="WH-like_DNA-bd_sf"/>
</dbReference>
<dbReference type="PANTHER" id="PTHR33164">
    <property type="entry name" value="TRANSCRIPTIONAL REGULATOR, MARR FAMILY"/>
    <property type="match status" value="1"/>
</dbReference>
<dbReference type="SUPFAM" id="SSF46785">
    <property type="entry name" value="Winged helix' DNA-binding domain"/>
    <property type="match status" value="1"/>
</dbReference>
<dbReference type="Pfam" id="PF12802">
    <property type="entry name" value="MarR_2"/>
    <property type="match status" value="1"/>
</dbReference>
<dbReference type="PROSITE" id="PS50995">
    <property type="entry name" value="HTH_MARR_2"/>
    <property type="match status" value="1"/>
</dbReference>
<evidence type="ECO:0000256" key="3">
    <source>
        <dbReference type="ARBA" id="ARBA00023163"/>
    </source>
</evidence>
<dbReference type="eggNOG" id="COG1846">
    <property type="taxonomic scope" value="Bacteria"/>
</dbReference>
<reference evidence="5" key="1">
    <citation type="submission" date="2011-10" db="EMBL/GenBank/DDBJ databases">
        <title>The Genome Sequence of Oxalobacter formigenes HOxBLS.</title>
        <authorList>
            <consortium name="The Broad Institute Genome Sequencing Platform"/>
            <person name="Earl A."/>
            <person name="Ward D."/>
            <person name="Feldgarden M."/>
            <person name="Gevers D."/>
            <person name="Allison M.J."/>
            <person name="Humphrey S."/>
            <person name="Young S.K."/>
            <person name="Zeng Q."/>
            <person name="Gargeya S."/>
            <person name="Fitzgerald M."/>
            <person name="Haas B."/>
            <person name="Abouelleil A."/>
            <person name="Alvarado L."/>
            <person name="Arachchi H.M."/>
            <person name="Berlin A."/>
            <person name="Brown A."/>
            <person name="Chapman S.B."/>
            <person name="Chen Z."/>
            <person name="Dunbar C."/>
            <person name="Freedman E."/>
            <person name="Gearin G."/>
            <person name="Goldberg J."/>
            <person name="Griggs A."/>
            <person name="Gujja S."/>
            <person name="Heiman D."/>
            <person name="Howarth C."/>
            <person name="Larson L."/>
            <person name="Lui A."/>
            <person name="MacDonald P.J.P."/>
            <person name="Montmayeur A."/>
            <person name="Murphy C."/>
            <person name="Neiman D."/>
            <person name="Pearson M."/>
            <person name="Priest M."/>
            <person name="Roberts A."/>
            <person name="Saif S."/>
            <person name="Shea T."/>
            <person name="Shenoy N."/>
            <person name="Sisk P."/>
            <person name="Stolte C."/>
            <person name="Sykes S."/>
            <person name="Wortman J."/>
            <person name="Nusbaum C."/>
            <person name="Birren B."/>
        </authorList>
    </citation>
    <scope>NUCLEOTIDE SEQUENCE [LARGE SCALE GENOMIC DNA]</scope>
    <source>
        <strain evidence="5">HOxBLS</strain>
    </source>
</reference>
<dbReference type="HOGENOM" id="CLU_083287_18_2_4"/>
<dbReference type="RefSeq" id="WP_020995207.1">
    <property type="nucleotide sequence ID" value="NZ_CABMNL010000001.1"/>
</dbReference>
<dbReference type="EMBL" id="ACDP02000026">
    <property type="protein sequence ID" value="EEO27411.2"/>
    <property type="molecule type" value="Genomic_DNA"/>
</dbReference>
<keyword evidence="3" id="KW-0804">Transcription</keyword>
<dbReference type="InterPro" id="IPR036390">
    <property type="entry name" value="WH_DNA-bd_sf"/>
</dbReference>
<proteinExistence type="predicted"/>
<dbReference type="SMART" id="SM00347">
    <property type="entry name" value="HTH_MARR"/>
    <property type="match status" value="1"/>
</dbReference>
<gene>
    <name evidence="5" type="ORF">OFAG_00564</name>
</gene>
<dbReference type="PANTHER" id="PTHR33164:SF64">
    <property type="entry name" value="TRANSCRIPTIONAL REGULATOR SLYA"/>
    <property type="match status" value="1"/>
</dbReference>
<dbReference type="GO" id="GO:0003677">
    <property type="term" value="F:DNA binding"/>
    <property type="evidence" value="ECO:0007669"/>
    <property type="project" value="UniProtKB-KW"/>
</dbReference>
<feature type="domain" description="HTH marR-type" evidence="4">
    <location>
        <begin position="8"/>
        <end position="141"/>
    </location>
</feature>
<dbReference type="GO" id="GO:0003700">
    <property type="term" value="F:DNA-binding transcription factor activity"/>
    <property type="evidence" value="ECO:0007669"/>
    <property type="project" value="InterPro"/>
</dbReference>
<organism evidence="5 6">
    <name type="scientific">Oxalobacter paraformigenes</name>
    <dbReference type="NCBI Taxonomy" id="556268"/>
    <lineage>
        <taxon>Bacteria</taxon>
        <taxon>Pseudomonadati</taxon>
        <taxon>Pseudomonadota</taxon>
        <taxon>Betaproteobacteria</taxon>
        <taxon>Burkholderiales</taxon>
        <taxon>Oxalobacteraceae</taxon>
        <taxon>Oxalobacter</taxon>
    </lineage>
</organism>
<comment type="caution">
    <text evidence="5">The sequence shown here is derived from an EMBL/GenBank/DDBJ whole genome shotgun (WGS) entry which is preliminary data.</text>
</comment>
<dbReference type="PROSITE" id="PS01117">
    <property type="entry name" value="HTH_MARR_1"/>
    <property type="match status" value="1"/>
</dbReference>
<dbReference type="AlphaFoldDB" id="C3X2H5"/>
<evidence type="ECO:0000259" key="4">
    <source>
        <dbReference type="PROSITE" id="PS50995"/>
    </source>
</evidence>
<evidence type="ECO:0000313" key="5">
    <source>
        <dbReference type="EMBL" id="EEO27411.2"/>
    </source>
</evidence>
<dbReference type="Gene3D" id="1.10.10.10">
    <property type="entry name" value="Winged helix-like DNA-binding domain superfamily/Winged helix DNA-binding domain"/>
    <property type="match status" value="1"/>
</dbReference>
<keyword evidence="2" id="KW-0238">DNA-binding</keyword>
<keyword evidence="1" id="KW-0805">Transcription regulation</keyword>
<evidence type="ECO:0000313" key="6">
    <source>
        <dbReference type="Proteomes" id="UP000003973"/>
    </source>
</evidence>
<dbReference type="Proteomes" id="UP000003973">
    <property type="component" value="Unassembled WGS sequence"/>
</dbReference>
<evidence type="ECO:0000256" key="1">
    <source>
        <dbReference type="ARBA" id="ARBA00023015"/>
    </source>
</evidence>
<dbReference type="PRINTS" id="PR00598">
    <property type="entry name" value="HTHMARR"/>
</dbReference>
<keyword evidence="6" id="KW-1185">Reference proteome</keyword>
<dbReference type="InterPro" id="IPR039422">
    <property type="entry name" value="MarR/SlyA-like"/>
</dbReference>
<accession>C3X2H5</accession>